<dbReference type="EMBL" id="GBXM01059527">
    <property type="protein sequence ID" value="JAH49050.1"/>
    <property type="molecule type" value="Transcribed_RNA"/>
</dbReference>
<protein>
    <submittedName>
        <fullName evidence="1">Uncharacterized protein</fullName>
    </submittedName>
</protein>
<reference evidence="1" key="2">
    <citation type="journal article" date="2015" name="Fish Shellfish Immunol.">
        <title>Early steps in the European eel (Anguilla anguilla)-Vibrio vulnificus interaction in the gills: Role of the RtxA13 toxin.</title>
        <authorList>
            <person name="Callol A."/>
            <person name="Pajuelo D."/>
            <person name="Ebbesson L."/>
            <person name="Teles M."/>
            <person name="MacKenzie S."/>
            <person name="Amaro C."/>
        </authorList>
    </citation>
    <scope>NUCLEOTIDE SEQUENCE</scope>
</reference>
<name>A0A0E9T849_ANGAN</name>
<organism evidence="1">
    <name type="scientific">Anguilla anguilla</name>
    <name type="common">European freshwater eel</name>
    <name type="synonym">Muraena anguilla</name>
    <dbReference type="NCBI Taxonomy" id="7936"/>
    <lineage>
        <taxon>Eukaryota</taxon>
        <taxon>Metazoa</taxon>
        <taxon>Chordata</taxon>
        <taxon>Craniata</taxon>
        <taxon>Vertebrata</taxon>
        <taxon>Euteleostomi</taxon>
        <taxon>Actinopterygii</taxon>
        <taxon>Neopterygii</taxon>
        <taxon>Teleostei</taxon>
        <taxon>Anguilliformes</taxon>
        <taxon>Anguillidae</taxon>
        <taxon>Anguilla</taxon>
    </lineage>
</organism>
<reference evidence="1" key="1">
    <citation type="submission" date="2014-11" db="EMBL/GenBank/DDBJ databases">
        <authorList>
            <person name="Amaro Gonzalez C."/>
        </authorList>
    </citation>
    <scope>NUCLEOTIDE SEQUENCE</scope>
</reference>
<accession>A0A0E9T849</accession>
<sequence>MWIMQIFGQNYTPRQLPRKAHYWRKLNLFSDSAYVETVKKKIGLS</sequence>
<proteinExistence type="predicted"/>
<dbReference type="AlphaFoldDB" id="A0A0E9T849"/>
<evidence type="ECO:0000313" key="1">
    <source>
        <dbReference type="EMBL" id="JAH49050.1"/>
    </source>
</evidence>